<organism evidence="1 2">
    <name type="scientific">Elysia crispata</name>
    <name type="common">lettuce slug</name>
    <dbReference type="NCBI Taxonomy" id="231223"/>
    <lineage>
        <taxon>Eukaryota</taxon>
        <taxon>Metazoa</taxon>
        <taxon>Spiralia</taxon>
        <taxon>Lophotrochozoa</taxon>
        <taxon>Mollusca</taxon>
        <taxon>Gastropoda</taxon>
        <taxon>Heterobranchia</taxon>
        <taxon>Euthyneura</taxon>
        <taxon>Panpulmonata</taxon>
        <taxon>Sacoglossa</taxon>
        <taxon>Placobranchoidea</taxon>
        <taxon>Plakobranchidae</taxon>
        <taxon>Elysia</taxon>
    </lineage>
</organism>
<name>A0AAE0YNY6_9GAST</name>
<reference evidence="1" key="1">
    <citation type="journal article" date="2023" name="G3 (Bethesda)">
        <title>A reference genome for the long-term kleptoplast-retaining sea slug Elysia crispata morphotype clarki.</title>
        <authorList>
            <person name="Eastman K.E."/>
            <person name="Pendleton A.L."/>
            <person name="Shaikh M.A."/>
            <person name="Suttiyut T."/>
            <person name="Ogas R."/>
            <person name="Tomko P."/>
            <person name="Gavelis G."/>
            <person name="Widhalm J.R."/>
            <person name="Wisecaver J.H."/>
        </authorList>
    </citation>
    <scope>NUCLEOTIDE SEQUENCE</scope>
    <source>
        <strain evidence="1">ECLA1</strain>
    </source>
</reference>
<dbReference type="Proteomes" id="UP001283361">
    <property type="component" value="Unassembled WGS sequence"/>
</dbReference>
<evidence type="ECO:0000313" key="1">
    <source>
        <dbReference type="EMBL" id="KAK3752517.1"/>
    </source>
</evidence>
<protein>
    <submittedName>
        <fullName evidence="1">Uncharacterized protein</fullName>
    </submittedName>
</protein>
<proteinExistence type="predicted"/>
<accession>A0AAE0YNY6</accession>
<evidence type="ECO:0000313" key="2">
    <source>
        <dbReference type="Proteomes" id="UP001283361"/>
    </source>
</evidence>
<gene>
    <name evidence="1" type="ORF">RRG08_032807</name>
</gene>
<dbReference type="EMBL" id="JAWDGP010005762">
    <property type="protein sequence ID" value="KAK3752517.1"/>
    <property type="molecule type" value="Genomic_DNA"/>
</dbReference>
<sequence>MSASETQISSLELRNVVLVNVAAAVYLVDAVCLDLLKDVSLRDPDIIFGAKKYGVSECCCCSLPGGCGVSWPTERCQPQRPIYHFWS</sequence>
<dbReference type="AlphaFoldDB" id="A0AAE0YNY6"/>
<keyword evidence="2" id="KW-1185">Reference proteome</keyword>
<comment type="caution">
    <text evidence="1">The sequence shown here is derived from an EMBL/GenBank/DDBJ whole genome shotgun (WGS) entry which is preliminary data.</text>
</comment>